<proteinExistence type="predicted"/>
<name>A0ACB8BE80_9AGAM</name>
<evidence type="ECO:0000313" key="1">
    <source>
        <dbReference type="EMBL" id="KAH7923829.1"/>
    </source>
</evidence>
<gene>
    <name evidence="1" type="ORF">BV22DRAFT_557850</name>
</gene>
<dbReference type="EMBL" id="MU266441">
    <property type="protein sequence ID" value="KAH7923829.1"/>
    <property type="molecule type" value="Genomic_DNA"/>
</dbReference>
<keyword evidence="2" id="KW-1185">Reference proteome</keyword>
<accession>A0ACB8BE80</accession>
<reference evidence="1" key="1">
    <citation type="journal article" date="2021" name="New Phytol.">
        <title>Evolutionary innovations through gain and loss of genes in the ectomycorrhizal Boletales.</title>
        <authorList>
            <person name="Wu G."/>
            <person name="Miyauchi S."/>
            <person name="Morin E."/>
            <person name="Kuo A."/>
            <person name="Drula E."/>
            <person name="Varga T."/>
            <person name="Kohler A."/>
            <person name="Feng B."/>
            <person name="Cao Y."/>
            <person name="Lipzen A."/>
            <person name="Daum C."/>
            <person name="Hundley H."/>
            <person name="Pangilinan J."/>
            <person name="Johnson J."/>
            <person name="Barry K."/>
            <person name="LaButti K."/>
            <person name="Ng V."/>
            <person name="Ahrendt S."/>
            <person name="Min B."/>
            <person name="Choi I.G."/>
            <person name="Park H."/>
            <person name="Plett J.M."/>
            <person name="Magnuson J."/>
            <person name="Spatafora J.W."/>
            <person name="Nagy L.G."/>
            <person name="Henrissat B."/>
            <person name="Grigoriev I.V."/>
            <person name="Yang Z.L."/>
            <person name="Xu J."/>
            <person name="Martin F.M."/>
        </authorList>
    </citation>
    <scope>NUCLEOTIDE SEQUENCE</scope>
    <source>
        <strain evidence="1">KUC20120723A-06</strain>
    </source>
</reference>
<evidence type="ECO:0000313" key="2">
    <source>
        <dbReference type="Proteomes" id="UP000790709"/>
    </source>
</evidence>
<organism evidence="1 2">
    <name type="scientific">Leucogyrophana mollusca</name>
    <dbReference type="NCBI Taxonomy" id="85980"/>
    <lineage>
        <taxon>Eukaryota</taxon>
        <taxon>Fungi</taxon>
        <taxon>Dikarya</taxon>
        <taxon>Basidiomycota</taxon>
        <taxon>Agaricomycotina</taxon>
        <taxon>Agaricomycetes</taxon>
        <taxon>Agaricomycetidae</taxon>
        <taxon>Boletales</taxon>
        <taxon>Boletales incertae sedis</taxon>
        <taxon>Leucogyrophana</taxon>
    </lineage>
</organism>
<dbReference type="Proteomes" id="UP000790709">
    <property type="component" value="Unassembled WGS sequence"/>
</dbReference>
<sequence>MSSTQQSTAATGTDEHELDRSARNGVSELEMPTANQTEGRNLDIEHVVVKEDPRKWGRARKNVTLWIVSGSAMVSGLATNIQNPANAQIEQDLHASSGQISWTLAAFIIIQGNFPLIWSAVSEIKGRKLVYVIAAILFLIGSTVVATAQSIQLAIGMRALQAVGSSAAMSISAATLADMYDSHERGTKMGIFYAAPLLGPAVGPLLGGGLAQAFNWRADFYLLVILDAIILMAFLFLFKDTFRRERSLTYQIALRRRLKEQELSRLKGASDTTMAACSAEKHEAVERGESKASHTNSRDIEANVEVSLPAQGLPEVKLSLTDVNPLPPLLKILQRKNNVAVLCSSALIFGFSYTIVYTCARTLANSYHYDALQTGLVLLSFGIGNIMGSIFGGRWSDRELARLKDRNGGKWNPEMRLESTKLAMLWLPPSVLGYAWVCQKHVHIAAVCVMLFLSGFFAIWMYTSTLAYIVDANTGRSSTAVASNSSFRGTVGFVAAEIAVPLQDAIGDGGLYTLWAGLLIIMELLILLALYKGEAWRRDLEEQENAKAE</sequence>
<protein>
    <submittedName>
        <fullName evidence="1">MFS general substrate transporter</fullName>
    </submittedName>
</protein>
<comment type="caution">
    <text evidence="1">The sequence shown here is derived from an EMBL/GenBank/DDBJ whole genome shotgun (WGS) entry which is preliminary data.</text>
</comment>